<dbReference type="EMBL" id="JACXAI010000002">
    <property type="protein sequence ID" value="MBD1379114.1"/>
    <property type="molecule type" value="Genomic_DNA"/>
</dbReference>
<name>A0A926RZJ2_9BACI</name>
<organism evidence="1 2">
    <name type="scientific">Metabacillus arenae</name>
    <dbReference type="NCBI Taxonomy" id="2771434"/>
    <lineage>
        <taxon>Bacteria</taxon>
        <taxon>Bacillati</taxon>
        <taxon>Bacillota</taxon>
        <taxon>Bacilli</taxon>
        <taxon>Bacillales</taxon>
        <taxon>Bacillaceae</taxon>
        <taxon>Metabacillus</taxon>
    </lineage>
</organism>
<keyword evidence="2" id="KW-1185">Reference proteome</keyword>
<evidence type="ECO:0000313" key="1">
    <source>
        <dbReference type="EMBL" id="MBD1379114.1"/>
    </source>
</evidence>
<protein>
    <submittedName>
        <fullName evidence="1">Uncharacterized protein</fullName>
    </submittedName>
</protein>
<accession>A0A926RZJ2</accession>
<dbReference type="AlphaFoldDB" id="A0A926RZJ2"/>
<dbReference type="RefSeq" id="WP_191155438.1">
    <property type="nucleotide sequence ID" value="NZ_JACXAI010000002.1"/>
</dbReference>
<reference evidence="1" key="1">
    <citation type="submission" date="2020-09" db="EMBL/GenBank/DDBJ databases">
        <title>A novel bacterium of genus Bacillus, isolated from South China Sea.</title>
        <authorList>
            <person name="Huang H."/>
            <person name="Mo K."/>
            <person name="Hu Y."/>
        </authorList>
    </citation>
    <scope>NUCLEOTIDE SEQUENCE</scope>
    <source>
        <strain evidence="1">IB182487</strain>
    </source>
</reference>
<gene>
    <name evidence="1" type="ORF">IC621_02625</name>
</gene>
<comment type="caution">
    <text evidence="1">The sequence shown here is derived from an EMBL/GenBank/DDBJ whole genome shotgun (WGS) entry which is preliminary data.</text>
</comment>
<dbReference type="Proteomes" id="UP000626844">
    <property type="component" value="Unassembled WGS sequence"/>
</dbReference>
<sequence>MISQEKIINAVNAGLKALKCNADGDKRKALYYADHVKDDIQAAIHLLLAEIEEDESEDDTTLRSERNAKDH</sequence>
<evidence type="ECO:0000313" key="2">
    <source>
        <dbReference type="Proteomes" id="UP000626844"/>
    </source>
</evidence>
<proteinExistence type="predicted"/>